<evidence type="ECO:0000256" key="13">
    <source>
        <dbReference type="ARBA" id="ARBA00023080"/>
    </source>
</evidence>
<evidence type="ECO:0000256" key="6">
    <source>
        <dbReference type="ARBA" id="ARBA00012966"/>
    </source>
</evidence>
<dbReference type="GO" id="GO:0006228">
    <property type="term" value="P:UTP biosynthetic process"/>
    <property type="evidence" value="ECO:0007669"/>
    <property type="project" value="InterPro"/>
</dbReference>
<evidence type="ECO:0000256" key="1">
    <source>
        <dbReference type="ARBA" id="ARBA00000082"/>
    </source>
</evidence>
<feature type="domain" description="Nucleoside diphosphate kinase-like" evidence="21">
    <location>
        <begin position="372"/>
        <end position="530"/>
    </location>
</feature>
<evidence type="ECO:0000256" key="8">
    <source>
        <dbReference type="ARBA" id="ARBA00022723"/>
    </source>
</evidence>
<dbReference type="GO" id="GO:0046872">
    <property type="term" value="F:metal ion binding"/>
    <property type="evidence" value="ECO:0007669"/>
    <property type="project" value="UniProtKB-KW"/>
</dbReference>
<dbReference type="Pfam" id="PF00334">
    <property type="entry name" value="NDK"/>
    <property type="match status" value="1"/>
</dbReference>
<feature type="binding site" evidence="18">
    <location>
        <position position="380"/>
    </location>
    <ligand>
        <name>ATP</name>
        <dbReference type="ChEBI" id="CHEBI:30616"/>
    </ligand>
</feature>
<dbReference type="GO" id="GO:0005758">
    <property type="term" value="C:mitochondrial intermembrane space"/>
    <property type="evidence" value="ECO:0007669"/>
    <property type="project" value="UniProtKB-SubCell"/>
</dbReference>
<comment type="caution">
    <text evidence="22">The sequence shown here is derived from an EMBL/GenBank/DDBJ whole genome shotgun (WGS) entry which is preliminary data.</text>
</comment>
<dbReference type="FunFam" id="3.30.70.141:FF:000017">
    <property type="entry name" value="Nucleoside diphosphate kinase"/>
    <property type="match status" value="1"/>
</dbReference>
<keyword evidence="22" id="KW-0689">Ribosomal protein</keyword>
<evidence type="ECO:0000256" key="20">
    <source>
        <dbReference type="SAM" id="MobiDB-lite"/>
    </source>
</evidence>
<sequence>ISLVGGRRASAPALRAPAASKISQVGGRRAPRRPRAPAVLPVPARAMDTRALRFRLPRRGLGASGGGFRPECAARTADMARGRPRPIAELARRVRALRERQERPRDSQRYDLDYETLVRPLSGRQLPARARADARRESRLLQLLGRLPLFGLGRVVTRKSWLWRHDEPCYWRVTRVRPDHAAQDLDHGKAWGVLTFRGRTEREPREIAQAVYHDWRLVPRHEEAAFTAFTPAPEAAPRAVPYPPLLRAMILAERQRSGARDLEEPVLSLGRTAEDPWDRPAPPGRGRAGGTPARPPRLRAPGAPPRTPVSANKGGRALGCSLLCVAGAAAGGRAGLGPFKRAPRPGASAAIMICLVLTVFANLFPAARGGAHERTFVAVKPDGVQRRLVGEVLRRFERKGFQLVALKLVQASEELLREHYAELRQRPFYSRLVKYMGSGPVVAMVSAGLGAGGGLRARVPAGADSPTGGLDVVRASRTLIGATDPADAAPGTIRGDFSVEIGKNVVHGSDSVESARREIALWFRADELLCWEDSAGHWLCE</sequence>
<keyword evidence="12" id="KW-0460">Magnesium</keyword>
<feature type="binding site" evidence="18">
    <location>
        <position position="428"/>
    </location>
    <ligand>
        <name>ATP</name>
        <dbReference type="ChEBI" id="CHEBI:30616"/>
    </ligand>
</feature>
<gene>
    <name evidence="22" type="ORF">J0S82_010284</name>
</gene>
<name>A0A8J5ZU73_GALPY</name>
<evidence type="ECO:0000256" key="3">
    <source>
        <dbReference type="ARBA" id="ARBA00001946"/>
    </source>
</evidence>
<comment type="cofactor">
    <cofactor evidence="3">
        <name>Mg(2+)</name>
        <dbReference type="ChEBI" id="CHEBI:18420"/>
    </cofactor>
</comment>
<dbReference type="GO" id="GO:0006183">
    <property type="term" value="P:GTP biosynthetic process"/>
    <property type="evidence" value="ECO:0007669"/>
    <property type="project" value="InterPro"/>
</dbReference>
<evidence type="ECO:0000256" key="5">
    <source>
        <dbReference type="ARBA" id="ARBA00008142"/>
    </source>
</evidence>
<evidence type="ECO:0000256" key="10">
    <source>
        <dbReference type="ARBA" id="ARBA00022777"/>
    </source>
</evidence>
<comment type="subcellular location">
    <subcellularLocation>
        <location evidence="14">Mitochondrion intermembrane space</location>
        <topology evidence="14">Peripheral membrane protein</topology>
    </subcellularLocation>
    <subcellularLocation>
        <location evidence="4">Mitochondrion matrix</location>
    </subcellularLocation>
</comment>
<evidence type="ECO:0000256" key="11">
    <source>
        <dbReference type="ARBA" id="ARBA00022840"/>
    </source>
</evidence>
<dbReference type="EC" id="2.7.4.6" evidence="6"/>
<dbReference type="GO" id="GO:0006241">
    <property type="term" value="P:CTP biosynthetic process"/>
    <property type="evidence" value="ECO:0007669"/>
    <property type="project" value="InterPro"/>
</dbReference>
<dbReference type="SMART" id="SM00562">
    <property type="entry name" value="NDK"/>
    <property type="match status" value="1"/>
</dbReference>
<keyword evidence="9" id="KW-0547">Nucleotide-binding</keyword>
<keyword evidence="13" id="KW-0546">Nucleotide metabolism</keyword>
<dbReference type="PROSITE" id="PS51374">
    <property type="entry name" value="NDPK_LIKE"/>
    <property type="match status" value="1"/>
</dbReference>
<dbReference type="PANTHER" id="PTHR28589">
    <property type="entry name" value="28S RIBOSOMAL PROTEIN S34, MITOCHONDRIAL"/>
    <property type="match status" value="1"/>
</dbReference>
<dbReference type="InterPro" id="IPR034907">
    <property type="entry name" value="NDK-like_dom"/>
</dbReference>
<evidence type="ECO:0000256" key="7">
    <source>
        <dbReference type="ARBA" id="ARBA00022679"/>
    </source>
</evidence>
<evidence type="ECO:0000256" key="15">
    <source>
        <dbReference type="ARBA" id="ARBA00062505"/>
    </source>
</evidence>
<dbReference type="CDD" id="cd04413">
    <property type="entry name" value="NDPk_I"/>
    <property type="match status" value="1"/>
</dbReference>
<keyword evidence="22" id="KW-0687">Ribonucleoprotein</keyword>
<comment type="catalytic activity">
    <reaction evidence="2">
        <text>a ribonucleoside 5'-diphosphate + ATP = a ribonucleoside 5'-triphosphate + ADP</text>
        <dbReference type="Rhea" id="RHEA:18113"/>
        <dbReference type="ChEBI" id="CHEBI:30616"/>
        <dbReference type="ChEBI" id="CHEBI:57930"/>
        <dbReference type="ChEBI" id="CHEBI:61557"/>
        <dbReference type="ChEBI" id="CHEBI:456216"/>
        <dbReference type="EC" id="2.7.4.6"/>
    </reaction>
</comment>
<dbReference type="InterPro" id="IPR023005">
    <property type="entry name" value="Nucleoside_diP_kinase_AS"/>
</dbReference>
<dbReference type="SUPFAM" id="SSF54919">
    <property type="entry name" value="Nucleoside diphosphate kinase, NDK"/>
    <property type="match status" value="1"/>
</dbReference>
<evidence type="ECO:0000256" key="12">
    <source>
        <dbReference type="ARBA" id="ARBA00022842"/>
    </source>
</evidence>
<evidence type="ECO:0000259" key="21">
    <source>
        <dbReference type="SMART" id="SM00562"/>
    </source>
</evidence>
<evidence type="ECO:0000256" key="9">
    <source>
        <dbReference type="ARBA" id="ARBA00022741"/>
    </source>
</evidence>
<evidence type="ECO:0000256" key="19">
    <source>
        <dbReference type="RuleBase" id="RU004011"/>
    </source>
</evidence>
<dbReference type="PRINTS" id="PR01243">
    <property type="entry name" value="NUCDPKINASE"/>
</dbReference>
<dbReference type="Pfam" id="PF16053">
    <property type="entry name" value="MRP-S34"/>
    <property type="match status" value="1"/>
</dbReference>
<evidence type="ECO:0000256" key="14">
    <source>
        <dbReference type="ARBA" id="ARBA00060410"/>
    </source>
</evidence>
<comment type="subunit">
    <text evidence="15">Homohexamer. Interacts with OPA1. Interacts with CAPN8.</text>
</comment>
<organism evidence="22 23">
    <name type="scientific">Galemys pyrenaicus</name>
    <name type="common">Iberian desman</name>
    <name type="synonym">Pyrenean desman</name>
    <dbReference type="NCBI Taxonomy" id="202257"/>
    <lineage>
        <taxon>Eukaryota</taxon>
        <taxon>Metazoa</taxon>
        <taxon>Chordata</taxon>
        <taxon>Craniata</taxon>
        <taxon>Vertebrata</taxon>
        <taxon>Euteleostomi</taxon>
        <taxon>Mammalia</taxon>
        <taxon>Eutheria</taxon>
        <taxon>Laurasiatheria</taxon>
        <taxon>Eulipotyphla</taxon>
        <taxon>Talpidae</taxon>
        <taxon>Galemys</taxon>
    </lineage>
</organism>
<dbReference type="InterPro" id="IPR032053">
    <property type="entry name" value="Ribosomal_mS34"/>
</dbReference>
<evidence type="ECO:0000313" key="22">
    <source>
        <dbReference type="EMBL" id="KAG8506367.1"/>
    </source>
</evidence>
<dbReference type="InterPro" id="IPR036850">
    <property type="entry name" value="NDK-like_dom_sf"/>
</dbReference>
<dbReference type="GO" id="GO:0005524">
    <property type="term" value="F:ATP binding"/>
    <property type="evidence" value="ECO:0007669"/>
    <property type="project" value="UniProtKB-KW"/>
</dbReference>
<dbReference type="InterPro" id="IPR001564">
    <property type="entry name" value="Nucleoside_diP_kinase"/>
</dbReference>
<comment type="similarity">
    <text evidence="5 18 19">Belongs to the NDK family.</text>
</comment>
<keyword evidence="23" id="KW-1185">Reference proteome</keyword>
<keyword evidence="10" id="KW-0418">Kinase</keyword>
<feature type="binding site" evidence="18">
    <location>
        <position position="477"/>
    </location>
    <ligand>
        <name>ATP</name>
        <dbReference type="ChEBI" id="CHEBI:30616"/>
    </ligand>
</feature>
<feature type="region of interest" description="Disordered" evidence="20">
    <location>
        <begin position="1"/>
        <end position="35"/>
    </location>
</feature>
<feature type="compositionally biased region" description="Low complexity" evidence="20">
    <location>
        <begin position="7"/>
        <end position="20"/>
    </location>
</feature>
<dbReference type="EMBL" id="JAGFMF010012160">
    <property type="protein sequence ID" value="KAG8506367.1"/>
    <property type="molecule type" value="Genomic_DNA"/>
</dbReference>
<dbReference type="Gene3D" id="3.30.70.141">
    <property type="entry name" value="Nucleoside diphosphate kinase-like domain"/>
    <property type="match status" value="1"/>
</dbReference>
<comment type="catalytic activity">
    <reaction evidence="1">
        <text>a 2'-deoxyribonucleoside 5'-diphosphate + ATP = a 2'-deoxyribonucleoside 5'-triphosphate + ADP</text>
        <dbReference type="Rhea" id="RHEA:44640"/>
        <dbReference type="ChEBI" id="CHEBI:30616"/>
        <dbReference type="ChEBI" id="CHEBI:61560"/>
        <dbReference type="ChEBI" id="CHEBI:73316"/>
        <dbReference type="ChEBI" id="CHEBI:456216"/>
        <dbReference type="EC" id="2.7.4.6"/>
    </reaction>
</comment>
<feature type="active site" description="Pros-phosphohistidine intermediate" evidence="18">
    <location>
        <position position="507"/>
    </location>
</feature>
<evidence type="ECO:0000256" key="17">
    <source>
        <dbReference type="ARBA" id="ARBA00078880"/>
    </source>
</evidence>
<dbReference type="PROSITE" id="PS00469">
    <property type="entry name" value="NDPK"/>
    <property type="match status" value="1"/>
</dbReference>
<keyword evidence="7" id="KW-0808">Transferase</keyword>
<evidence type="ECO:0000256" key="4">
    <source>
        <dbReference type="ARBA" id="ARBA00004305"/>
    </source>
</evidence>
<evidence type="ECO:0000256" key="18">
    <source>
        <dbReference type="PROSITE-ProRule" id="PRU00706"/>
    </source>
</evidence>
<feature type="non-terminal residue" evidence="22">
    <location>
        <position position="541"/>
    </location>
</feature>
<keyword evidence="8" id="KW-0479">Metal-binding</keyword>
<dbReference type="Proteomes" id="UP000700334">
    <property type="component" value="Unassembled WGS sequence"/>
</dbReference>
<dbReference type="AlphaFoldDB" id="A0A8J5ZU73"/>
<dbReference type="GO" id="GO:0004550">
    <property type="term" value="F:nucleoside diphosphate kinase activity"/>
    <property type="evidence" value="ECO:0007669"/>
    <property type="project" value="UniProtKB-EC"/>
</dbReference>
<dbReference type="GO" id="GO:0005759">
    <property type="term" value="C:mitochondrial matrix"/>
    <property type="evidence" value="ECO:0007669"/>
    <property type="project" value="UniProtKB-SubCell"/>
</dbReference>
<evidence type="ECO:0000313" key="23">
    <source>
        <dbReference type="Proteomes" id="UP000700334"/>
    </source>
</evidence>
<dbReference type="FunFam" id="3.30.70.141:FF:000039">
    <property type="entry name" value="Nucleoside diphosphate kinase B"/>
    <property type="match status" value="1"/>
</dbReference>
<dbReference type="HAMAP" id="MF_00451">
    <property type="entry name" value="NDP_kinase"/>
    <property type="match status" value="1"/>
</dbReference>
<protein>
    <recommendedName>
        <fullName evidence="16">Nucleoside diphosphate kinase, mitochondrial</fullName>
        <ecNumber evidence="6">2.7.4.6</ecNumber>
    </recommendedName>
    <alternativeName>
        <fullName evidence="17">Nucleoside diphosphate kinase D</fullName>
    </alternativeName>
</protein>
<dbReference type="GO" id="GO:0005840">
    <property type="term" value="C:ribosome"/>
    <property type="evidence" value="ECO:0007669"/>
    <property type="project" value="UniProtKB-KW"/>
</dbReference>
<feature type="region of interest" description="Disordered" evidence="20">
    <location>
        <begin position="261"/>
        <end position="312"/>
    </location>
</feature>
<feature type="binding site" evidence="18">
    <location>
        <position position="494"/>
    </location>
    <ligand>
        <name>ATP</name>
        <dbReference type="ChEBI" id="CHEBI:30616"/>
    </ligand>
</feature>
<dbReference type="GO" id="GO:0003735">
    <property type="term" value="F:structural constituent of ribosome"/>
    <property type="evidence" value="ECO:0007669"/>
    <property type="project" value="InterPro"/>
</dbReference>
<keyword evidence="11" id="KW-0067">ATP-binding</keyword>
<accession>A0A8J5ZU73</accession>
<dbReference type="OrthoDB" id="16434at2759"/>
<reference evidence="22" key="1">
    <citation type="journal article" date="2021" name="Evol. Appl.">
        <title>The genome of the Pyrenean desman and the effects of bottlenecks and inbreeding on the genomic landscape of an endangered species.</title>
        <authorList>
            <person name="Escoda L."/>
            <person name="Castresana J."/>
        </authorList>
    </citation>
    <scope>NUCLEOTIDE SEQUENCE</scope>
    <source>
        <strain evidence="22">IBE-C5619</strain>
    </source>
</reference>
<dbReference type="PANTHER" id="PTHR28589:SF1">
    <property type="entry name" value="SMALL RIBOSOMAL SUBUNIT PROTEIN MS34"/>
    <property type="match status" value="1"/>
</dbReference>
<evidence type="ECO:0000256" key="2">
    <source>
        <dbReference type="ARBA" id="ARBA00000937"/>
    </source>
</evidence>
<proteinExistence type="inferred from homology"/>
<feature type="binding site" evidence="18">
    <location>
        <position position="483"/>
    </location>
    <ligand>
        <name>ATP</name>
        <dbReference type="ChEBI" id="CHEBI:30616"/>
    </ligand>
</feature>
<evidence type="ECO:0000256" key="16">
    <source>
        <dbReference type="ARBA" id="ARBA00068134"/>
    </source>
</evidence>
<feature type="binding site" evidence="18">
    <location>
        <position position="504"/>
    </location>
    <ligand>
        <name>ATP</name>
        <dbReference type="ChEBI" id="CHEBI:30616"/>
    </ligand>
</feature>